<evidence type="ECO:0000313" key="4">
    <source>
        <dbReference type="Proteomes" id="UP000023152"/>
    </source>
</evidence>
<keyword evidence="2" id="KW-0812">Transmembrane</keyword>
<feature type="region of interest" description="Disordered" evidence="1">
    <location>
        <begin position="113"/>
        <end position="136"/>
    </location>
</feature>
<organism evidence="3 4">
    <name type="scientific">Reticulomyxa filosa</name>
    <dbReference type="NCBI Taxonomy" id="46433"/>
    <lineage>
        <taxon>Eukaryota</taxon>
        <taxon>Sar</taxon>
        <taxon>Rhizaria</taxon>
        <taxon>Retaria</taxon>
        <taxon>Foraminifera</taxon>
        <taxon>Monothalamids</taxon>
        <taxon>Reticulomyxidae</taxon>
        <taxon>Reticulomyxa</taxon>
    </lineage>
</organism>
<proteinExistence type="predicted"/>
<evidence type="ECO:0000256" key="1">
    <source>
        <dbReference type="SAM" id="MobiDB-lite"/>
    </source>
</evidence>
<gene>
    <name evidence="3" type="ORF">RFI_22806</name>
</gene>
<feature type="transmembrane region" description="Helical" evidence="2">
    <location>
        <begin position="91"/>
        <end position="108"/>
    </location>
</feature>
<reference evidence="3 4" key="1">
    <citation type="journal article" date="2013" name="Curr. Biol.">
        <title>The Genome of the Foraminiferan Reticulomyxa filosa.</title>
        <authorList>
            <person name="Glockner G."/>
            <person name="Hulsmann N."/>
            <person name="Schleicher M."/>
            <person name="Noegel A.A."/>
            <person name="Eichinger L."/>
            <person name="Gallinger C."/>
            <person name="Pawlowski J."/>
            <person name="Sierra R."/>
            <person name="Euteneuer U."/>
            <person name="Pillet L."/>
            <person name="Moustafa A."/>
            <person name="Platzer M."/>
            <person name="Groth M."/>
            <person name="Szafranski K."/>
            <person name="Schliwa M."/>
        </authorList>
    </citation>
    <scope>NUCLEOTIDE SEQUENCE [LARGE SCALE GENOMIC DNA]</scope>
</reference>
<keyword evidence="2" id="KW-1133">Transmembrane helix</keyword>
<keyword evidence="4" id="KW-1185">Reference proteome</keyword>
<protein>
    <recommendedName>
        <fullName evidence="5">Transmembrane protein</fullName>
    </recommendedName>
</protein>
<dbReference type="AlphaFoldDB" id="X6MM98"/>
<feature type="compositionally biased region" description="Basic residues" evidence="1">
    <location>
        <begin position="113"/>
        <end position="125"/>
    </location>
</feature>
<sequence length="136" mass="16335">MSLSQNNLTFGKKKRRKTASMYQALHKNTPISKHKKIKNGSKNFLKKNKFRFQNIIIEKKGRKLKDQFRMLLLIVSQTKGCFYLNLNNVYIYTYICFFAAFFFLSDQINKKKKEKKRTNRNKNKQTKNNQTIERIN</sequence>
<comment type="caution">
    <text evidence="3">The sequence shown here is derived from an EMBL/GenBank/DDBJ whole genome shotgun (WGS) entry which is preliminary data.</text>
</comment>
<accession>X6MM98</accession>
<evidence type="ECO:0000313" key="3">
    <source>
        <dbReference type="EMBL" id="ETO14562.1"/>
    </source>
</evidence>
<keyword evidence="2" id="KW-0472">Membrane</keyword>
<feature type="compositionally biased region" description="Low complexity" evidence="1">
    <location>
        <begin position="126"/>
        <end position="136"/>
    </location>
</feature>
<name>X6MM98_RETFI</name>
<dbReference type="Proteomes" id="UP000023152">
    <property type="component" value="Unassembled WGS sequence"/>
</dbReference>
<dbReference type="EMBL" id="ASPP01019968">
    <property type="protein sequence ID" value="ETO14562.1"/>
    <property type="molecule type" value="Genomic_DNA"/>
</dbReference>
<evidence type="ECO:0008006" key="5">
    <source>
        <dbReference type="Google" id="ProtNLM"/>
    </source>
</evidence>
<evidence type="ECO:0000256" key="2">
    <source>
        <dbReference type="SAM" id="Phobius"/>
    </source>
</evidence>